<gene>
    <name evidence="2" type="ORF">GCM10010310_80300</name>
</gene>
<feature type="region of interest" description="Disordered" evidence="1">
    <location>
        <begin position="336"/>
        <end position="362"/>
    </location>
</feature>
<organism evidence="2 3">
    <name type="scientific">Streptomyces violaceolatus</name>
    <dbReference type="NCBI Taxonomy" id="67378"/>
    <lineage>
        <taxon>Bacteria</taxon>
        <taxon>Bacillati</taxon>
        <taxon>Actinomycetota</taxon>
        <taxon>Actinomycetes</taxon>
        <taxon>Kitasatosporales</taxon>
        <taxon>Streptomycetaceae</taxon>
        <taxon>Streptomyces</taxon>
        <taxon>Streptomyces violaceoruber group</taxon>
    </lineage>
</organism>
<dbReference type="EMBL" id="BAAASK010000060">
    <property type="protein sequence ID" value="GAA2705327.1"/>
    <property type="molecule type" value="Genomic_DNA"/>
</dbReference>
<accession>A0ABN3TIX7</accession>
<sequence length="362" mass="37860">MVNSTGRQHFVHANEEINRQEERGGIDSPVGDCGQNNVNSKTREAYWEALNRATMVAAMTSLSKGNRSGENAWRAGGVALLASRLAQSAFNEWLYKDRHPAMVHALNSIGTAIWSAGFATSSRALHTAGPAVSFTANLVSAGMEFYQGKEGWWRRLIDAAESGLFTVTGITENPGARAGALGATALGFLADSKQESNLVGHALGFSAWAAGAGMEDDALQGFGAGVVAGSELFRLLSPTFNRLVERSPSEVTAPNSSPLLPVHNTTPLVPSRSQDCPTQNPLGSSAAAFAPPGLPPIESGPSFSSMIPEDMIGQIPSPVLPLSGYVVSDLGPVNAPSRNHSSAGPTAAYNMPVGNVARSHAR</sequence>
<keyword evidence="3" id="KW-1185">Reference proteome</keyword>
<comment type="caution">
    <text evidence="2">The sequence shown here is derived from an EMBL/GenBank/DDBJ whole genome shotgun (WGS) entry which is preliminary data.</text>
</comment>
<feature type="region of interest" description="Disordered" evidence="1">
    <location>
        <begin position="247"/>
        <end position="305"/>
    </location>
</feature>
<protein>
    <submittedName>
        <fullName evidence="2">Uncharacterized protein</fullName>
    </submittedName>
</protein>
<feature type="compositionally biased region" description="Polar residues" evidence="1">
    <location>
        <begin position="249"/>
        <end position="283"/>
    </location>
</feature>
<reference evidence="2 3" key="1">
    <citation type="journal article" date="2019" name="Int. J. Syst. Evol. Microbiol.">
        <title>The Global Catalogue of Microorganisms (GCM) 10K type strain sequencing project: providing services to taxonomists for standard genome sequencing and annotation.</title>
        <authorList>
            <consortium name="The Broad Institute Genomics Platform"/>
            <consortium name="The Broad Institute Genome Sequencing Center for Infectious Disease"/>
            <person name="Wu L."/>
            <person name="Ma J."/>
        </authorList>
    </citation>
    <scope>NUCLEOTIDE SEQUENCE [LARGE SCALE GENOMIC DNA]</scope>
    <source>
        <strain evidence="2 3">JCM 4531</strain>
    </source>
</reference>
<evidence type="ECO:0000313" key="3">
    <source>
        <dbReference type="Proteomes" id="UP001499989"/>
    </source>
</evidence>
<name>A0ABN3TIX7_9ACTN</name>
<evidence type="ECO:0000313" key="2">
    <source>
        <dbReference type="EMBL" id="GAA2705327.1"/>
    </source>
</evidence>
<proteinExistence type="predicted"/>
<dbReference type="Proteomes" id="UP001499989">
    <property type="component" value="Unassembled WGS sequence"/>
</dbReference>
<evidence type="ECO:0000256" key="1">
    <source>
        <dbReference type="SAM" id="MobiDB-lite"/>
    </source>
</evidence>